<name>A0A7K4HQ76_9EURY</name>
<feature type="transmembrane region" description="Helical" evidence="2">
    <location>
        <begin position="290"/>
        <end position="309"/>
    </location>
</feature>
<feature type="region of interest" description="Disordered" evidence="1">
    <location>
        <begin position="137"/>
        <end position="163"/>
    </location>
</feature>
<keyword evidence="2" id="KW-1133">Transmembrane helix</keyword>
<dbReference type="GO" id="GO:0008237">
    <property type="term" value="F:metallopeptidase activity"/>
    <property type="evidence" value="ECO:0007669"/>
    <property type="project" value="UniProtKB-KW"/>
</dbReference>
<dbReference type="GO" id="GO:0016020">
    <property type="term" value="C:membrane"/>
    <property type="evidence" value="ECO:0007669"/>
    <property type="project" value="UniProtKB-SubCell"/>
</dbReference>
<gene>
    <name evidence="3" type="ORF">HWN36_08760</name>
</gene>
<evidence type="ECO:0000256" key="2">
    <source>
        <dbReference type="SAM" id="Phobius"/>
    </source>
</evidence>
<sequence>MSRDVLPMTAVLLVALLLASGITAESGIRLQDGIYTVGIDDPAVAAILSGDPAFSVSLTDGATLAQRPGAYDLVISGGRARAARTEKGAAALSAFSIAYRNYRTGIYTGEEDLFAAYPLWIETVEVTSSLDFTATESGQIIAPKPQEGSDVRPSGQVEEVPTPSSTLAVSAEELRQDLAAAPAGNEGIARYLGMFSGGPDLGEFKTPSQLSPPLPFDSLIYIFVFIFPLYFTSQFAMMSIANERIERRGEILLSTPAGPLTIIAGKMLPYFLLMIAVCSAIVLITGGSFVVIFPLIPVILFFLAAALLIGMTARSFRELSFLSIFFSTVMTSYLFFPSIFANVHVISLISPLTLVVLNFQGTGFSAADYLYATALFWLSTAVVLWLCARNFTEEQLFSQERLTSRLRSFIFAAMARDHPFASLVAVNLLAIPLIFMVQLMYLVLLFNLPLPWSLIALILLAAFTEEVAKSIGIVALFRGIPGFFTWRNVLLAAVATGFGFLLGEKLLLFVMMAQVTGSLFGSVLFSGFGLLWMPFLLHTAGALIVGAVLKVGGRRAYLPGLLLATAVHASYNLILIGGAL</sequence>
<keyword evidence="3" id="KW-0378">Hydrolase</keyword>
<feature type="transmembrane region" description="Helical" evidence="2">
    <location>
        <begin position="219"/>
        <end position="241"/>
    </location>
</feature>
<keyword evidence="2" id="KW-0472">Membrane</keyword>
<dbReference type="OrthoDB" id="106980at2157"/>
<evidence type="ECO:0000313" key="4">
    <source>
        <dbReference type="Proteomes" id="UP000570823"/>
    </source>
</evidence>
<protein>
    <submittedName>
        <fullName evidence="3">PrsW family intramembrane metalloprotease</fullName>
    </submittedName>
</protein>
<evidence type="ECO:0000256" key="1">
    <source>
        <dbReference type="SAM" id="MobiDB-lite"/>
    </source>
</evidence>
<feature type="transmembrane region" description="Helical" evidence="2">
    <location>
        <begin position="262"/>
        <end position="284"/>
    </location>
</feature>
<dbReference type="Proteomes" id="UP000570823">
    <property type="component" value="Unassembled WGS sequence"/>
</dbReference>
<accession>A0A7K4HQ76</accession>
<organism evidence="3 4">
    <name type="scientific">Methanofollis tationis</name>
    <dbReference type="NCBI Taxonomy" id="81417"/>
    <lineage>
        <taxon>Archaea</taxon>
        <taxon>Methanobacteriati</taxon>
        <taxon>Methanobacteriota</taxon>
        <taxon>Stenosarchaea group</taxon>
        <taxon>Methanomicrobia</taxon>
        <taxon>Methanomicrobiales</taxon>
        <taxon>Methanomicrobiaceae</taxon>
        <taxon>Methanofollis</taxon>
    </lineage>
</organism>
<dbReference type="EMBL" id="JABXWR010000001">
    <property type="protein sequence ID" value="NVO67391.1"/>
    <property type="molecule type" value="Genomic_DNA"/>
</dbReference>
<keyword evidence="4" id="KW-1185">Reference proteome</keyword>
<feature type="transmembrane region" description="Helical" evidence="2">
    <location>
        <begin position="420"/>
        <end position="446"/>
    </location>
</feature>
<feature type="transmembrane region" description="Helical" evidence="2">
    <location>
        <begin position="321"/>
        <end position="349"/>
    </location>
</feature>
<feature type="transmembrane region" description="Helical" evidence="2">
    <location>
        <begin position="556"/>
        <end position="579"/>
    </location>
</feature>
<comment type="caution">
    <text evidence="3">The sequence shown here is derived from an EMBL/GenBank/DDBJ whole genome shotgun (WGS) entry which is preliminary data.</text>
</comment>
<dbReference type="GO" id="GO:0006508">
    <property type="term" value="P:proteolysis"/>
    <property type="evidence" value="ECO:0007669"/>
    <property type="project" value="UniProtKB-KW"/>
</dbReference>
<dbReference type="AlphaFoldDB" id="A0A7K4HQ76"/>
<keyword evidence="3" id="KW-0645">Protease</keyword>
<dbReference type="GO" id="GO:0140359">
    <property type="term" value="F:ABC-type transporter activity"/>
    <property type="evidence" value="ECO:0007669"/>
    <property type="project" value="InterPro"/>
</dbReference>
<reference evidence="3 4" key="1">
    <citation type="submission" date="2020-06" db="EMBL/GenBank/DDBJ databases">
        <title>Methanofollis fontis sp. nov., a methanogen isolated from marine sediments near a cold seep at Four-Way Closure Ridge offshore southwestern Taiwan.</title>
        <authorList>
            <person name="Chen S.-C."/>
            <person name="Teng N.-H."/>
            <person name="Lin Y.-S."/>
            <person name="Lai M.-C."/>
            <person name="Chen H.-H."/>
            <person name="Wang C.-C."/>
        </authorList>
    </citation>
    <scope>NUCLEOTIDE SEQUENCE [LARGE SCALE GENOMIC DNA]</scope>
    <source>
        <strain evidence="3 4">DSM 2702</strain>
    </source>
</reference>
<feature type="transmembrane region" description="Helical" evidence="2">
    <location>
        <begin position="369"/>
        <end position="388"/>
    </location>
</feature>
<evidence type="ECO:0000313" key="3">
    <source>
        <dbReference type="EMBL" id="NVO67391.1"/>
    </source>
</evidence>
<proteinExistence type="predicted"/>
<feature type="transmembrane region" description="Helical" evidence="2">
    <location>
        <begin position="523"/>
        <end position="549"/>
    </location>
</feature>
<keyword evidence="3" id="KW-0482">Metalloprotease</keyword>
<keyword evidence="2" id="KW-0812">Transmembrane</keyword>
<feature type="transmembrane region" description="Helical" evidence="2">
    <location>
        <begin position="452"/>
        <end position="477"/>
    </location>
</feature>
<feature type="transmembrane region" description="Helical" evidence="2">
    <location>
        <begin position="489"/>
        <end position="511"/>
    </location>
</feature>